<feature type="compositionally biased region" description="Low complexity" evidence="1">
    <location>
        <begin position="90"/>
        <end position="103"/>
    </location>
</feature>
<name>A0A5P1FRE1_ASPOF</name>
<accession>A0A5P1FRE1</accession>
<feature type="region of interest" description="Disordered" evidence="1">
    <location>
        <begin position="1"/>
        <end position="137"/>
    </location>
</feature>
<gene>
    <name evidence="2" type="ORF">A4U43_C01F15920</name>
</gene>
<keyword evidence="3" id="KW-1185">Reference proteome</keyword>
<dbReference type="Proteomes" id="UP000243459">
    <property type="component" value="Chromosome 1"/>
</dbReference>
<protein>
    <submittedName>
        <fullName evidence="2">Uncharacterized protein</fullName>
    </submittedName>
</protein>
<organism evidence="2 3">
    <name type="scientific">Asparagus officinalis</name>
    <name type="common">Garden asparagus</name>
    <dbReference type="NCBI Taxonomy" id="4686"/>
    <lineage>
        <taxon>Eukaryota</taxon>
        <taxon>Viridiplantae</taxon>
        <taxon>Streptophyta</taxon>
        <taxon>Embryophyta</taxon>
        <taxon>Tracheophyta</taxon>
        <taxon>Spermatophyta</taxon>
        <taxon>Magnoliopsida</taxon>
        <taxon>Liliopsida</taxon>
        <taxon>Asparagales</taxon>
        <taxon>Asparagaceae</taxon>
        <taxon>Asparagoideae</taxon>
        <taxon>Asparagus</taxon>
    </lineage>
</organism>
<dbReference type="EMBL" id="CM007381">
    <property type="protein sequence ID" value="ONK80283.1"/>
    <property type="molecule type" value="Genomic_DNA"/>
</dbReference>
<feature type="compositionally biased region" description="Gly residues" evidence="1">
    <location>
        <begin position="115"/>
        <end position="125"/>
    </location>
</feature>
<evidence type="ECO:0000313" key="2">
    <source>
        <dbReference type="EMBL" id="ONK80283.1"/>
    </source>
</evidence>
<dbReference type="AlphaFoldDB" id="A0A5P1FRE1"/>
<dbReference type="Gramene" id="ONK80283">
    <property type="protein sequence ID" value="ONK80283"/>
    <property type="gene ID" value="A4U43_C01F15920"/>
</dbReference>
<feature type="compositionally biased region" description="Low complexity" evidence="1">
    <location>
        <begin position="60"/>
        <end position="80"/>
    </location>
</feature>
<evidence type="ECO:0000256" key="1">
    <source>
        <dbReference type="SAM" id="MobiDB-lite"/>
    </source>
</evidence>
<feature type="compositionally biased region" description="Polar residues" evidence="1">
    <location>
        <begin position="22"/>
        <end position="31"/>
    </location>
</feature>
<sequence>MLPEQDPGLSGLPVAAPVVRANQPTGRQQKPSAGVQPGEGDQGQEQEEPPPVSPVNAPDVNVNQPIGQQQQPSAGAQPVGVDEEEEQGKAPAASPVTAPAVGANRQIGQQQEQASGGGVQPGAGVQGQQSLGFGAQPLVDNTPFDSGSSRVFFGFGYVYALASFWFNLV</sequence>
<reference evidence="3" key="1">
    <citation type="journal article" date="2017" name="Nat. Commun.">
        <title>The asparagus genome sheds light on the origin and evolution of a young Y chromosome.</title>
        <authorList>
            <person name="Harkess A."/>
            <person name="Zhou J."/>
            <person name="Xu C."/>
            <person name="Bowers J.E."/>
            <person name="Van der Hulst R."/>
            <person name="Ayyampalayam S."/>
            <person name="Mercati F."/>
            <person name="Riccardi P."/>
            <person name="McKain M.R."/>
            <person name="Kakrana A."/>
            <person name="Tang H."/>
            <person name="Ray J."/>
            <person name="Groenendijk J."/>
            <person name="Arikit S."/>
            <person name="Mathioni S.M."/>
            <person name="Nakano M."/>
            <person name="Shan H."/>
            <person name="Telgmann-Rauber A."/>
            <person name="Kanno A."/>
            <person name="Yue Z."/>
            <person name="Chen H."/>
            <person name="Li W."/>
            <person name="Chen Y."/>
            <person name="Xu X."/>
            <person name="Zhang Y."/>
            <person name="Luo S."/>
            <person name="Chen H."/>
            <person name="Gao J."/>
            <person name="Mao Z."/>
            <person name="Pires J.C."/>
            <person name="Luo M."/>
            <person name="Kudrna D."/>
            <person name="Wing R.A."/>
            <person name="Meyers B.C."/>
            <person name="Yi K."/>
            <person name="Kong H."/>
            <person name="Lavrijsen P."/>
            <person name="Sunseri F."/>
            <person name="Falavigna A."/>
            <person name="Ye Y."/>
            <person name="Leebens-Mack J.H."/>
            <person name="Chen G."/>
        </authorList>
    </citation>
    <scope>NUCLEOTIDE SEQUENCE [LARGE SCALE GENOMIC DNA]</scope>
    <source>
        <strain evidence="3">cv. DH0086</strain>
    </source>
</reference>
<proteinExistence type="predicted"/>
<evidence type="ECO:0000313" key="3">
    <source>
        <dbReference type="Proteomes" id="UP000243459"/>
    </source>
</evidence>